<dbReference type="PANTHER" id="PTHR45033">
    <property type="match status" value="1"/>
</dbReference>
<gene>
    <name evidence="2" type="ORF">BDQ12DRAFT_706376</name>
</gene>
<name>A0A5C3LU21_9AGAR</name>
<protein>
    <recommendedName>
        <fullName evidence="1">Enoyl reductase (ER) domain-containing protein</fullName>
    </recommendedName>
</protein>
<dbReference type="InterPro" id="IPR013154">
    <property type="entry name" value="ADH-like_N"/>
</dbReference>
<dbReference type="SMART" id="SM00829">
    <property type="entry name" value="PKS_ER"/>
    <property type="match status" value="1"/>
</dbReference>
<dbReference type="EMBL" id="ML213614">
    <property type="protein sequence ID" value="TFK36440.1"/>
    <property type="molecule type" value="Genomic_DNA"/>
</dbReference>
<dbReference type="SUPFAM" id="SSF51735">
    <property type="entry name" value="NAD(P)-binding Rossmann-fold domains"/>
    <property type="match status" value="1"/>
</dbReference>
<dbReference type="Gene3D" id="3.40.50.720">
    <property type="entry name" value="NAD(P)-binding Rossmann-like Domain"/>
    <property type="match status" value="1"/>
</dbReference>
<dbReference type="PANTHER" id="PTHR45033:SF3">
    <property type="entry name" value="DEHYDROGENASE, PUTATIVE (AFU_ORTHOLOGUE AFUA_2G13270)-RELATED"/>
    <property type="match status" value="1"/>
</dbReference>
<dbReference type="InterPro" id="IPR013149">
    <property type="entry name" value="ADH-like_C"/>
</dbReference>
<sequence length="359" mass="38480">MSIPKFTRALILKESSIQKKPVYNDAVLEKKPIPTLKPGQVLVKIGAAAYNHRDVWIRKAQYPGIVIGSIFGSDGAGVVIASGNSSDQLMNQRVFLTPMRGWEKDPIAPESRFGIVGGGALPPIGTFSEYVVVERDQVIPSPSHLNDVQIAAWPLGGLTAWRATIVNAQVDAGQHVLITGIGGGVALLAMQICIAKGALVYVTSSSQEKIDKAITLGAKGGTNYKQKDWPVHMGRLLNGSSLDSVIDSGGGDILGQTSKYLKQGGKVVCYGMTAGSKVTLTMREVMRNQQLIGSTMGSHKDLIEATNFLAEHRIVPVVSHVLDGLEAAEEGFELMKRGDQFGKIVIKVKHSDDTIQSKL</sequence>
<dbReference type="Proteomes" id="UP000308652">
    <property type="component" value="Unassembled WGS sequence"/>
</dbReference>
<proteinExistence type="predicted"/>
<accession>A0A5C3LU21</accession>
<keyword evidence="3" id="KW-1185">Reference proteome</keyword>
<dbReference type="Gene3D" id="3.90.180.10">
    <property type="entry name" value="Medium-chain alcohol dehydrogenases, catalytic domain"/>
    <property type="match status" value="1"/>
</dbReference>
<dbReference type="AlphaFoldDB" id="A0A5C3LU21"/>
<dbReference type="InterPro" id="IPR020843">
    <property type="entry name" value="ER"/>
</dbReference>
<dbReference type="InterPro" id="IPR011032">
    <property type="entry name" value="GroES-like_sf"/>
</dbReference>
<evidence type="ECO:0000313" key="3">
    <source>
        <dbReference type="Proteomes" id="UP000308652"/>
    </source>
</evidence>
<dbReference type="GO" id="GO:0016491">
    <property type="term" value="F:oxidoreductase activity"/>
    <property type="evidence" value="ECO:0007669"/>
    <property type="project" value="InterPro"/>
</dbReference>
<dbReference type="InterPro" id="IPR052711">
    <property type="entry name" value="Zinc_ADH-like"/>
</dbReference>
<reference evidence="2 3" key="1">
    <citation type="journal article" date="2019" name="Nat. Ecol. Evol.">
        <title>Megaphylogeny resolves global patterns of mushroom evolution.</title>
        <authorList>
            <person name="Varga T."/>
            <person name="Krizsan K."/>
            <person name="Foldi C."/>
            <person name="Dima B."/>
            <person name="Sanchez-Garcia M."/>
            <person name="Sanchez-Ramirez S."/>
            <person name="Szollosi G.J."/>
            <person name="Szarkandi J.G."/>
            <person name="Papp V."/>
            <person name="Albert L."/>
            <person name="Andreopoulos W."/>
            <person name="Angelini C."/>
            <person name="Antonin V."/>
            <person name="Barry K.W."/>
            <person name="Bougher N.L."/>
            <person name="Buchanan P."/>
            <person name="Buyck B."/>
            <person name="Bense V."/>
            <person name="Catcheside P."/>
            <person name="Chovatia M."/>
            <person name="Cooper J."/>
            <person name="Damon W."/>
            <person name="Desjardin D."/>
            <person name="Finy P."/>
            <person name="Geml J."/>
            <person name="Haridas S."/>
            <person name="Hughes K."/>
            <person name="Justo A."/>
            <person name="Karasinski D."/>
            <person name="Kautmanova I."/>
            <person name="Kiss B."/>
            <person name="Kocsube S."/>
            <person name="Kotiranta H."/>
            <person name="LaButti K.M."/>
            <person name="Lechner B.E."/>
            <person name="Liimatainen K."/>
            <person name="Lipzen A."/>
            <person name="Lukacs Z."/>
            <person name="Mihaltcheva S."/>
            <person name="Morgado L.N."/>
            <person name="Niskanen T."/>
            <person name="Noordeloos M.E."/>
            <person name="Ohm R.A."/>
            <person name="Ortiz-Santana B."/>
            <person name="Ovrebo C."/>
            <person name="Racz N."/>
            <person name="Riley R."/>
            <person name="Savchenko A."/>
            <person name="Shiryaev A."/>
            <person name="Soop K."/>
            <person name="Spirin V."/>
            <person name="Szebenyi C."/>
            <person name="Tomsovsky M."/>
            <person name="Tulloss R.E."/>
            <person name="Uehling J."/>
            <person name="Grigoriev I.V."/>
            <person name="Vagvolgyi C."/>
            <person name="Papp T."/>
            <person name="Martin F.M."/>
            <person name="Miettinen O."/>
            <person name="Hibbett D.S."/>
            <person name="Nagy L.G."/>
        </authorList>
    </citation>
    <scope>NUCLEOTIDE SEQUENCE [LARGE SCALE GENOMIC DNA]</scope>
    <source>
        <strain evidence="2 3">CBS 166.37</strain>
    </source>
</reference>
<feature type="domain" description="Enoyl reductase (ER)" evidence="1">
    <location>
        <begin position="21"/>
        <end position="346"/>
    </location>
</feature>
<dbReference type="InterPro" id="IPR036291">
    <property type="entry name" value="NAD(P)-bd_dom_sf"/>
</dbReference>
<evidence type="ECO:0000259" key="1">
    <source>
        <dbReference type="SMART" id="SM00829"/>
    </source>
</evidence>
<dbReference type="OrthoDB" id="1706066at2759"/>
<dbReference type="Pfam" id="PF08240">
    <property type="entry name" value="ADH_N"/>
    <property type="match status" value="1"/>
</dbReference>
<organism evidence="2 3">
    <name type="scientific">Crucibulum laeve</name>
    <dbReference type="NCBI Taxonomy" id="68775"/>
    <lineage>
        <taxon>Eukaryota</taxon>
        <taxon>Fungi</taxon>
        <taxon>Dikarya</taxon>
        <taxon>Basidiomycota</taxon>
        <taxon>Agaricomycotina</taxon>
        <taxon>Agaricomycetes</taxon>
        <taxon>Agaricomycetidae</taxon>
        <taxon>Agaricales</taxon>
        <taxon>Agaricineae</taxon>
        <taxon>Nidulariaceae</taxon>
        <taxon>Crucibulum</taxon>
    </lineage>
</organism>
<evidence type="ECO:0000313" key="2">
    <source>
        <dbReference type="EMBL" id="TFK36440.1"/>
    </source>
</evidence>
<dbReference type="Pfam" id="PF00107">
    <property type="entry name" value="ADH_zinc_N"/>
    <property type="match status" value="1"/>
</dbReference>
<dbReference type="SUPFAM" id="SSF50129">
    <property type="entry name" value="GroES-like"/>
    <property type="match status" value="1"/>
</dbReference>
<dbReference type="STRING" id="68775.A0A5C3LU21"/>